<proteinExistence type="predicted"/>
<name>A0A9P7KS90_9HYPO</name>
<feature type="compositionally biased region" description="Basic and acidic residues" evidence="1">
    <location>
        <begin position="315"/>
        <end position="334"/>
    </location>
</feature>
<dbReference type="EMBL" id="JAGPUO010000010">
    <property type="protein sequence ID" value="KAG5659984.1"/>
    <property type="molecule type" value="Genomic_DNA"/>
</dbReference>
<organism evidence="2 3">
    <name type="scientific">Fusarium avenaceum</name>
    <dbReference type="NCBI Taxonomy" id="40199"/>
    <lineage>
        <taxon>Eukaryota</taxon>
        <taxon>Fungi</taxon>
        <taxon>Dikarya</taxon>
        <taxon>Ascomycota</taxon>
        <taxon>Pezizomycotina</taxon>
        <taxon>Sordariomycetes</taxon>
        <taxon>Hypocreomycetidae</taxon>
        <taxon>Hypocreales</taxon>
        <taxon>Nectriaceae</taxon>
        <taxon>Fusarium</taxon>
        <taxon>Fusarium tricinctum species complex</taxon>
    </lineage>
</organism>
<evidence type="ECO:0000313" key="2">
    <source>
        <dbReference type="EMBL" id="KAG5659984.1"/>
    </source>
</evidence>
<accession>A0A9P7KS90</accession>
<dbReference type="Proteomes" id="UP000782241">
    <property type="component" value="Unassembled WGS sequence"/>
</dbReference>
<evidence type="ECO:0000313" key="3">
    <source>
        <dbReference type="Proteomes" id="UP000782241"/>
    </source>
</evidence>
<gene>
    <name evidence="2" type="ORF">KAF25_003506</name>
</gene>
<protein>
    <submittedName>
        <fullName evidence="2">Uncharacterized protein</fullName>
    </submittedName>
</protein>
<feature type="region of interest" description="Disordered" evidence="1">
    <location>
        <begin position="314"/>
        <end position="336"/>
    </location>
</feature>
<evidence type="ECO:0000256" key="1">
    <source>
        <dbReference type="SAM" id="MobiDB-lite"/>
    </source>
</evidence>
<sequence>LPHSLSILPPNMSATPPIPAPYDATPKPTQLLFRRFHQSIGEWPWDLVEAFEPNHWGQNLLTDFTRLLKVDLPSTPGVGLQDVLTFMFDQSAFHPISQYKCTLSRSVVAQATRWLQDKRVAAEEPTQSKNTGSEEFRSLFVKIEPEDNSNAEVSRRITRSQTAYQRKRTHEIINLSDDDEGAKNGDEVQATSSTHIAKKRLMMYFSFKSPRGQEQLKVVGDCIRVQGDESDKAAGELLGQQSQTSISNNDELAHIESSVSVRDNPSVGESPFLDVTFKSFEDAQAAYSAYLKEQVEKSKATIHRSRGDINTARQQRKELHESHRVNSAAKEKATSDASIAQKALQRATALCAAEDEVLEQVRRISANHPSVISDDALLGIVSSNSRNSEAQLQKQAAAANLDAKKKCLADICNKLQMAEAQAAPLLSKIYDLCETEESEKKNQRTLTILNRLIQMGPKLVDFLEEVLGDKDIDEWTEDKLRQVQEANVL</sequence>
<comment type="caution">
    <text evidence="2">The sequence shown here is derived from an EMBL/GenBank/DDBJ whole genome shotgun (WGS) entry which is preliminary data.</text>
</comment>
<keyword evidence="3" id="KW-1185">Reference proteome</keyword>
<reference evidence="2" key="1">
    <citation type="submission" date="2021-04" db="EMBL/GenBank/DDBJ databases">
        <title>Draft genome of Fusarium avenaceum strain F156N33, isolated from an atmospheric sample in Virginia.</title>
        <authorList>
            <person name="Yang S."/>
            <person name="Vinatzer B.A."/>
            <person name="Coleman J."/>
        </authorList>
    </citation>
    <scope>NUCLEOTIDE SEQUENCE</scope>
    <source>
        <strain evidence="2">F156N33</strain>
    </source>
</reference>
<feature type="region of interest" description="Disordered" evidence="1">
    <location>
        <begin position="1"/>
        <end position="21"/>
    </location>
</feature>
<dbReference type="AlphaFoldDB" id="A0A9P7KS90"/>
<feature type="non-terminal residue" evidence="2">
    <location>
        <position position="1"/>
    </location>
</feature>